<protein>
    <submittedName>
        <fullName evidence="8">TRAG family protein</fullName>
    </submittedName>
</protein>
<evidence type="ECO:0000256" key="7">
    <source>
        <dbReference type="SAM" id="Phobius"/>
    </source>
</evidence>
<dbReference type="EMBL" id="CP002032">
    <property type="protein sequence ID" value="ADH59864.1"/>
    <property type="molecule type" value="Genomic_DNA"/>
</dbReference>
<evidence type="ECO:0000313" key="9">
    <source>
        <dbReference type="Proteomes" id="UP000002064"/>
    </source>
</evidence>
<organism evidence="8 9">
    <name type="scientific">Thermoanaerobacter mathranii subsp. mathranii (strain DSM 11426 / CCUG 53645 / CIP 108742 / A3)</name>
    <dbReference type="NCBI Taxonomy" id="583358"/>
    <lineage>
        <taxon>Bacteria</taxon>
        <taxon>Bacillati</taxon>
        <taxon>Bacillota</taxon>
        <taxon>Clostridia</taxon>
        <taxon>Thermoanaerobacterales</taxon>
        <taxon>Thermoanaerobacteraceae</taxon>
        <taxon>Thermoanaerobacter</taxon>
    </lineage>
</organism>
<evidence type="ECO:0000256" key="2">
    <source>
        <dbReference type="ARBA" id="ARBA00008806"/>
    </source>
</evidence>
<dbReference type="SUPFAM" id="SSF52540">
    <property type="entry name" value="P-loop containing nucleoside triphosphate hydrolases"/>
    <property type="match status" value="1"/>
</dbReference>
<evidence type="ECO:0000256" key="6">
    <source>
        <dbReference type="ARBA" id="ARBA00023136"/>
    </source>
</evidence>
<dbReference type="RefSeq" id="WP_013149543.1">
    <property type="nucleotide sequence ID" value="NC_014209.1"/>
</dbReference>
<dbReference type="Pfam" id="PF02534">
    <property type="entry name" value="T4SS-DNA_transf"/>
    <property type="match status" value="1"/>
</dbReference>
<evidence type="ECO:0000256" key="3">
    <source>
        <dbReference type="ARBA" id="ARBA00022475"/>
    </source>
</evidence>
<dbReference type="InterPro" id="IPR051539">
    <property type="entry name" value="T4SS-coupling_protein"/>
</dbReference>
<evidence type="ECO:0000313" key="8">
    <source>
        <dbReference type="EMBL" id="ADH59864.1"/>
    </source>
</evidence>
<dbReference type="PANTHER" id="PTHR37937">
    <property type="entry name" value="CONJUGATIVE TRANSFER: DNA TRANSPORT"/>
    <property type="match status" value="1"/>
</dbReference>
<evidence type="ECO:0000256" key="5">
    <source>
        <dbReference type="ARBA" id="ARBA00022989"/>
    </source>
</evidence>
<dbReference type="Gene3D" id="3.40.50.300">
    <property type="entry name" value="P-loop containing nucleotide triphosphate hydrolases"/>
    <property type="match status" value="2"/>
</dbReference>
<keyword evidence="9" id="KW-1185">Reference proteome</keyword>
<dbReference type="CDD" id="cd01127">
    <property type="entry name" value="TrwB_TraG_TraD_VirD4"/>
    <property type="match status" value="1"/>
</dbReference>
<accession>A0ABN3Z1X6</accession>
<dbReference type="InterPro" id="IPR027417">
    <property type="entry name" value="P-loop_NTPase"/>
</dbReference>
<dbReference type="Proteomes" id="UP000002064">
    <property type="component" value="Chromosome"/>
</dbReference>
<dbReference type="PANTHER" id="PTHR37937:SF1">
    <property type="entry name" value="CONJUGATIVE TRANSFER: DNA TRANSPORT"/>
    <property type="match status" value="1"/>
</dbReference>
<evidence type="ECO:0000256" key="1">
    <source>
        <dbReference type="ARBA" id="ARBA00004651"/>
    </source>
</evidence>
<sequence length="609" mass="67649">MRFRAVAATLILILDFLFIPFLLLLPIYAKDYGLKEGPPKWEAYVKEKPLSGIFLLLKREDVKTPWLWLQPAVFAALISVLFPIYTRKRRKTDELGLPEAAGRGEYGTARWRTEKEVSKTFTVWNLNNNPPKGGFVVGFNPAAGKAWLDAGDTHLLVIGSTRSGKSRRIILPTIWTLAKAGESMIVSDPKGELYGYSSEYLKRLGYKVILIDLRNPYRGDQWNPVLEVADKLEAGDYSAASQSAWDIANIITNQQPHIGVDPIWPQSQESLTAALILAVASSAPKEAKHLGSAYEILHHLGAGGGELLDKYFRLLPKEHPAASAYGVAALSEDRLRSSIFTGTAAQLRLWSDPAVVYLTSNKDHDLDAVGKEKAAVFIVIPDERSTRNVLAALYISQAYQALVDLANKSGGRLSQRVNFILDEFGNLPPIPDFDKKITVAAGRNMRFLLAVQDISMIKAKYKELAQTITGNCATWVYILTTDPETAKIISVKTGQYTIRTESYSSQVKHTDYSHGTSEGLTGRPLLTQDEVLRWPEGQALILQARQNPAWLPLPDLSKWPAAKDLIPAALEETTREVVHAPVWIPDVESEGIKEKDVERTNENLLSKLR</sequence>
<dbReference type="InterPro" id="IPR003688">
    <property type="entry name" value="TraG/VirD4"/>
</dbReference>
<comment type="similarity">
    <text evidence="2">Belongs to the VirD4/TraG family.</text>
</comment>
<keyword evidence="3" id="KW-1003">Cell membrane</keyword>
<reference evidence="8 9" key="1">
    <citation type="submission" date="2010-05" db="EMBL/GenBank/DDBJ databases">
        <title>Complete sequence of Thermoanaerobacter mathranii subsp. mathranii mathranii str. A3.</title>
        <authorList>
            <consortium name="US DOE Joint Genome Institute"/>
            <person name="Lucas S."/>
            <person name="Copeland A."/>
            <person name="Lapidus A."/>
            <person name="Cheng J.-F."/>
            <person name="Bruce D."/>
            <person name="Goodwin L."/>
            <person name="Pitluck S."/>
            <person name="Held B."/>
            <person name="Detter J.C."/>
            <person name="Han C."/>
            <person name="Tapia R."/>
            <person name="Land M."/>
            <person name="Hauser L."/>
            <person name="Kyrpides N."/>
            <person name="Mikhailova N."/>
            <person name="Zhou J."/>
            <person name="Hemme C."/>
            <person name="Woyke T."/>
        </authorList>
    </citation>
    <scope>NUCLEOTIDE SEQUENCE [LARGE SCALE GENOMIC DNA]</scope>
    <source>
        <strain evidence="8 9">A3</strain>
    </source>
</reference>
<keyword evidence="6 7" id="KW-0472">Membrane</keyword>
<feature type="transmembrane region" description="Helical" evidence="7">
    <location>
        <begin position="66"/>
        <end position="85"/>
    </location>
</feature>
<evidence type="ECO:0000256" key="4">
    <source>
        <dbReference type="ARBA" id="ARBA00022692"/>
    </source>
</evidence>
<proteinExistence type="inferred from homology"/>
<name>A0ABN3Z1X6_THEM3</name>
<keyword evidence="4 7" id="KW-0812">Transmembrane</keyword>
<dbReference type="NCBIfam" id="NF045973">
    <property type="entry name" value="conju_CD1115"/>
    <property type="match status" value="1"/>
</dbReference>
<keyword evidence="5 7" id="KW-1133">Transmembrane helix</keyword>
<comment type="subcellular location">
    <subcellularLocation>
        <location evidence="1">Cell membrane</location>
        <topology evidence="1">Multi-pass membrane protein</topology>
    </subcellularLocation>
</comment>
<gene>
    <name evidence="8" type="ordered locus">Tmath_0078</name>
</gene>